<keyword evidence="3" id="KW-1185">Reference proteome</keyword>
<evidence type="ECO:0000313" key="3">
    <source>
        <dbReference type="Proteomes" id="UP000829992"/>
    </source>
</evidence>
<sequence length="180" mass="19500">MHEARQRLITHCMTERGFRYEAPPVDATPSADAGSGPAQFGIEALNLPDSAGRPVTQPAERPRGKAFGRALYGDPQRKISARNKEITVSRPATGCLADAERRLLGAGGPRRALTLQLRLDQGERDALRTLGKDRAFRGATARWRSCMRQAGFPAAKDPQRLAAALRPDTPSPNNPQPAPT</sequence>
<organism evidence="2 3">
    <name type="scientific">Streptomyces durmitorensis</name>
    <dbReference type="NCBI Taxonomy" id="319947"/>
    <lineage>
        <taxon>Bacteria</taxon>
        <taxon>Bacillati</taxon>
        <taxon>Actinomycetota</taxon>
        <taxon>Actinomycetes</taxon>
        <taxon>Kitasatosporales</taxon>
        <taxon>Streptomycetaceae</taxon>
        <taxon>Streptomyces</taxon>
    </lineage>
</organism>
<dbReference type="Proteomes" id="UP000829992">
    <property type="component" value="Chromosome"/>
</dbReference>
<name>A0ABY4Q5K8_9ACTN</name>
<accession>A0ABY4Q5K8</accession>
<reference evidence="2 3" key="1">
    <citation type="submission" date="2022-05" db="EMBL/GenBank/DDBJ databases">
        <authorList>
            <person name="Zhou X."/>
            <person name="Li K."/>
            <person name="Man Y."/>
        </authorList>
    </citation>
    <scope>NUCLEOTIDE SEQUENCE [LARGE SCALE GENOMIC DNA]</scope>
    <source>
        <strain evidence="2 3">MS405</strain>
    </source>
</reference>
<protein>
    <submittedName>
        <fullName evidence="2">Uncharacterized protein</fullName>
    </submittedName>
</protein>
<dbReference type="RefSeq" id="WP_249591748.1">
    <property type="nucleotide sequence ID" value="NZ_BAAAQL010000018.1"/>
</dbReference>
<gene>
    <name evidence="2" type="ORF">M4V62_38085</name>
</gene>
<feature type="region of interest" description="Disordered" evidence="1">
    <location>
        <begin position="150"/>
        <end position="180"/>
    </location>
</feature>
<evidence type="ECO:0000256" key="1">
    <source>
        <dbReference type="SAM" id="MobiDB-lite"/>
    </source>
</evidence>
<dbReference type="EMBL" id="CP097289">
    <property type="protein sequence ID" value="UQT60414.1"/>
    <property type="molecule type" value="Genomic_DNA"/>
</dbReference>
<evidence type="ECO:0000313" key="2">
    <source>
        <dbReference type="EMBL" id="UQT60414.1"/>
    </source>
</evidence>
<feature type="compositionally biased region" description="Pro residues" evidence="1">
    <location>
        <begin position="169"/>
        <end position="180"/>
    </location>
</feature>
<proteinExistence type="predicted"/>